<dbReference type="GO" id="GO:0000287">
    <property type="term" value="F:magnesium ion binding"/>
    <property type="evidence" value="ECO:0007669"/>
    <property type="project" value="UniProtKB-UniRule"/>
</dbReference>
<dbReference type="InterPro" id="IPR036918">
    <property type="entry name" value="Pyrv_Knase_C_sf"/>
</dbReference>
<comment type="similarity">
    <text evidence="2 13">Belongs to the pyruvate kinase family.</text>
</comment>
<dbReference type="GO" id="GO:0016301">
    <property type="term" value="F:kinase activity"/>
    <property type="evidence" value="ECO:0007669"/>
    <property type="project" value="UniProtKB-KW"/>
</dbReference>
<dbReference type="GO" id="GO:0030955">
    <property type="term" value="F:potassium ion binding"/>
    <property type="evidence" value="ECO:0007669"/>
    <property type="project" value="UniProtKB-UniRule"/>
</dbReference>
<dbReference type="PRINTS" id="PR01050">
    <property type="entry name" value="PYRUVTKNASE"/>
</dbReference>
<dbReference type="NCBIfam" id="NF004491">
    <property type="entry name" value="PRK05826.1"/>
    <property type="match status" value="1"/>
</dbReference>
<evidence type="ECO:0000256" key="12">
    <source>
        <dbReference type="NCBIfam" id="TIGR01064"/>
    </source>
</evidence>
<keyword evidence="8" id="KW-0067">ATP-binding</keyword>
<dbReference type="STRING" id="1391653.AKJ08_1407"/>
<evidence type="ECO:0000256" key="1">
    <source>
        <dbReference type="ARBA" id="ARBA00004997"/>
    </source>
</evidence>
<dbReference type="SUPFAM" id="SSF50800">
    <property type="entry name" value="PK beta-barrel domain-like"/>
    <property type="match status" value="1"/>
</dbReference>
<dbReference type="Gene3D" id="2.40.33.10">
    <property type="entry name" value="PK beta-barrel domain-like"/>
    <property type="match status" value="1"/>
</dbReference>
<sequence length="466" mass="50198">MRKAKIVCTLGPASDSLEQIEALVRAGMDVARLNFSHGTHRDHERRLGLVREAAQRVGRPVAVLQDLQGPKIRTGKMRGGKITLATGSEVTITTEEVLGTSSRFSTTYAGLVRDVRIGDDVLLADGRIKLTVLKKPKKNEIRCKVTLGGELGNNKGINLPGTKVSAPSLTEKDAADLEFGLAIGVDYVAISFVRTADDVRNVKRIAGERVPIIAKIEMPQAVADIDAIAEIADGIMVARGDLGVELPLERVPLIQKMLIERTNAQGKIVIVATEMLESMIHEARPTRAEVSDVANAVLDGADAVMLSAETASGAHPVEAAATMAAIVQEVERSHRFRSLKPHNLARSDSFSSAVARACCAAAEQLGLDSIAACTQTGRAARLISEHRPAARIFALTPLPETYRRMALCWGVIPLMIPAYSTPDEMLRVVTDVLLREKFAKRGDPVVISSGVPNQPMSTNLMTIHRL</sequence>
<dbReference type="InterPro" id="IPR015806">
    <property type="entry name" value="Pyrv_Knase_insert_dom_sf"/>
</dbReference>
<gene>
    <name evidence="16" type="ORF">AKJ08_1407</name>
</gene>
<accession>A0A0K1PBW9</accession>
<dbReference type="NCBIfam" id="NF004978">
    <property type="entry name" value="PRK06354.1"/>
    <property type="match status" value="1"/>
</dbReference>
<dbReference type="EC" id="2.7.1.40" evidence="3 12"/>
<dbReference type="UniPathway" id="UPA00109">
    <property type="reaction ID" value="UER00188"/>
</dbReference>
<evidence type="ECO:0000313" key="17">
    <source>
        <dbReference type="Proteomes" id="UP000055590"/>
    </source>
</evidence>
<keyword evidence="11 16" id="KW-0670">Pyruvate</keyword>
<evidence type="ECO:0000256" key="11">
    <source>
        <dbReference type="ARBA" id="ARBA00023317"/>
    </source>
</evidence>
<comment type="pathway">
    <text evidence="1 13">Carbohydrate degradation; glycolysis; pyruvate from D-glyceraldehyde 3-phosphate: step 5/5.</text>
</comment>
<dbReference type="InterPro" id="IPR011037">
    <property type="entry name" value="Pyrv_Knase-like_insert_dom_sf"/>
</dbReference>
<dbReference type="Pfam" id="PF00224">
    <property type="entry name" value="PK"/>
    <property type="match status" value="1"/>
</dbReference>
<keyword evidence="9 13" id="KW-0460">Magnesium</keyword>
<evidence type="ECO:0000256" key="4">
    <source>
        <dbReference type="ARBA" id="ARBA00022679"/>
    </source>
</evidence>
<dbReference type="AlphaFoldDB" id="A0A0K1PBW9"/>
<dbReference type="FunFam" id="2.40.33.10:FF:000001">
    <property type="entry name" value="Pyruvate kinase"/>
    <property type="match status" value="1"/>
</dbReference>
<dbReference type="Pfam" id="PF02887">
    <property type="entry name" value="PK_C"/>
    <property type="match status" value="1"/>
</dbReference>
<feature type="domain" description="Pyruvate kinase barrel" evidence="14">
    <location>
        <begin position="1"/>
        <end position="319"/>
    </location>
</feature>
<dbReference type="PATRIC" id="fig|1391653.3.peg.1478"/>
<dbReference type="GO" id="GO:0005524">
    <property type="term" value="F:ATP binding"/>
    <property type="evidence" value="ECO:0007669"/>
    <property type="project" value="UniProtKB-KW"/>
</dbReference>
<dbReference type="OrthoDB" id="9812123at2"/>
<dbReference type="InterPro" id="IPR015793">
    <property type="entry name" value="Pyrv_Knase_brl"/>
</dbReference>
<dbReference type="Proteomes" id="UP000055590">
    <property type="component" value="Chromosome"/>
</dbReference>
<evidence type="ECO:0000259" key="15">
    <source>
        <dbReference type="Pfam" id="PF02887"/>
    </source>
</evidence>
<evidence type="ECO:0000256" key="2">
    <source>
        <dbReference type="ARBA" id="ARBA00008663"/>
    </source>
</evidence>
<dbReference type="KEGG" id="vin:AKJ08_1407"/>
<keyword evidence="6" id="KW-0547">Nucleotide-binding</keyword>
<dbReference type="InterPro" id="IPR015813">
    <property type="entry name" value="Pyrv/PenolPyrv_kinase-like_dom"/>
</dbReference>
<dbReference type="EMBL" id="CP012332">
    <property type="protein sequence ID" value="AKU91020.1"/>
    <property type="molecule type" value="Genomic_DNA"/>
</dbReference>
<name>A0A0K1PBW9_9BACT</name>
<dbReference type="PANTHER" id="PTHR11817">
    <property type="entry name" value="PYRUVATE KINASE"/>
    <property type="match status" value="1"/>
</dbReference>
<dbReference type="InterPro" id="IPR015795">
    <property type="entry name" value="Pyrv_Knase_C"/>
</dbReference>
<dbReference type="InterPro" id="IPR001697">
    <property type="entry name" value="Pyr_Knase"/>
</dbReference>
<dbReference type="Gene3D" id="3.20.20.60">
    <property type="entry name" value="Phosphoenolpyruvate-binding domains"/>
    <property type="match status" value="1"/>
</dbReference>
<dbReference type="SUPFAM" id="SSF52935">
    <property type="entry name" value="PK C-terminal domain-like"/>
    <property type="match status" value="1"/>
</dbReference>
<evidence type="ECO:0000256" key="8">
    <source>
        <dbReference type="ARBA" id="ARBA00022840"/>
    </source>
</evidence>
<dbReference type="GO" id="GO:0004743">
    <property type="term" value="F:pyruvate kinase activity"/>
    <property type="evidence" value="ECO:0007669"/>
    <property type="project" value="UniProtKB-UniRule"/>
</dbReference>
<evidence type="ECO:0000256" key="9">
    <source>
        <dbReference type="ARBA" id="ARBA00022842"/>
    </source>
</evidence>
<evidence type="ECO:0000313" key="16">
    <source>
        <dbReference type="EMBL" id="AKU91020.1"/>
    </source>
</evidence>
<feature type="domain" description="Pyruvate kinase C-terminal" evidence="15">
    <location>
        <begin position="353"/>
        <end position="464"/>
    </location>
</feature>
<reference evidence="16 17" key="1">
    <citation type="submission" date="2015-08" db="EMBL/GenBank/DDBJ databases">
        <authorList>
            <person name="Babu N.S."/>
            <person name="Beckwith C.J."/>
            <person name="Beseler K.G."/>
            <person name="Brison A."/>
            <person name="Carone J.V."/>
            <person name="Caskin T.P."/>
            <person name="Diamond M."/>
            <person name="Durham M.E."/>
            <person name="Foxe J.M."/>
            <person name="Go M."/>
            <person name="Henderson B.A."/>
            <person name="Jones I.B."/>
            <person name="McGettigan J.A."/>
            <person name="Micheletti S.J."/>
            <person name="Nasrallah M.E."/>
            <person name="Ortiz D."/>
            <person name="Piller C.R."/>
            <person name="Privatt S.R."/>
            <person name="Schneider S.L."/>
            <person name="Sharp S."/>
            <person name="Smith T.C."/>
            <person name="Stanton J.D."/>
            <person name="Ullery H.E."/>
            <person name="Wilson R.J."/>
            <person name="Serrano M.G."/>
            <person name="Buck G."/>
            <person name="Lee V."/>
            <person name="Wang Y."/>
            <person name="Carvalho R."/>
            <person name="Voegtly L."/>
            <person name="Shi R."/>
            <person name="Duckworth R."/>
            <person name="Johnson A."/>
            <person name="Loviza R."/>
            <person name="Walstead R."/>
            <person name="Shah Z."/>
            <person name="Kiflezghi M."/>
            <person name="Wade K."/>
            <person name="Ball S.L."/>
            <person name="Bradley K.W."/>
            <person name="Asai D.J."/>
            <person name="Bowman C.A."/>
            <person name="Russell D.A."/>
            <person name="Pope W.H."/>
            <person name="Jacobs-Sera D."/>
            <person name="Hendrix R.W."/>
            <person name="Hatfull G.F."/>
        </authorList>
    </citation>
    <scope>NUCLEOTIDE SEQUENCE [LARGE SCALE GENOMIC DNA]</scope>
    <source>
        <strain evidence="16 17">DSM 27710</strain>
    </source>
</reference>
<evidence type="ECO:0000256" key="3">
    <source>
        <dbReference type="ARBA" id="ARBA00012142"/>
    </source>
</evidence>
<keyword evidence="7 13" id="KW-0418">Kinase</keyword>
<comment type="catalytic activity">
    <reaction evidence="13">
        <text>pyruvate + ATP = phosphoenolpyruvate + ADP + H(+)</text>
        <dbReference type="Rhea" id="RHEA:18157"/>
        <dbReference type="ChEBI" id="CHEBI:15361"/>
        <dbReference type="ChEBI" id="CHEBI:15378"/>
        <dbReference type="ChEBI" id="CHEBI:30616"/>
        <dbReference type="ChEBI" id="CHEBI:58702"/>
        <dbReference type="ChEBI" id="CHEBI:456216"/>
        <dbReference type="EC" id="2.7.1.40"/>
    </reaction>
</comment>
<keyword evidence="5" id="KW-0479">Metal-binding</keyword>
<organism evidence="16 17">
    <name type="scientific">Vulgatibacter incomptus</name>
    <dbReference type="NCBI Taxonomy" id="1391653"/>
    <lineage>
        <taxon>Bacteria</taxon>
        <taxon>Pseudomonadati</taxon>
        <taxon>Myxococcota</taxon>
        <taxon>Myxococcia</taxon>
        <taxon>Myxococcales</taxon>
        <taxon>Cystobacterineae</taxon>
        <taxon>Vulgatibacteraceae</taxon>
        <taxon>Vulgatibacter</taxon>
    </lineage>
</organism>
<evidence type="ECO:0000256" key="10">
    <source>
        <dbReference type="ARBA" id="ARBA00023152"/>
    </source>
</evidence>
<evidence type="ECO:0000256" key="5">
    <source>
        <dbReference type="ARBA" id="ARBA00022723"/>
    </source>
</evidence>
<proteinExistence type="inferred from homology"/>
<keyword evidence="17" id="KW-1185">Reference proteome</keyword>
<dbReference type="SUPFAM" id="SSF51621">
    <property type="entry name" value="Phosphoenolpyruvate/pyruvate domain"/>
    <property type="match status" value="1"/>
</dbReference>
<evidence type="ECO:0000259" key="14">
    <source>
        <dbReference type="Pfam" id="PF00224"/>
    </source>
</evidence>
<evidence type="ECO:0000256" key="7">
    <source>
        <dbReference type="ARBA" id="ARBA00022777"/>
    </source>
</evidence>
<dbReference type="InterPro" id="IPR040442">
    <property type="entry name" value="Pyrv_kinase-like_dom_sf"/>
</dbReference>
<evidence type="ECO:0000256" key="13">
    <source>
        <dbReference type="RuleBase" id="RU000504"/>
    </source>
</evidence>
<evidence type="ECO:0000256" key="6">
    <source>
        <dbReference type="ARBA" id="ARBA00022741"/>
    </source>
</evidence>
<keyword evidence="4 13" id="KW-0808">Transferase</keyword>
<protein>
    <recommendedName>
        <fullName evidence="3 12">Pyruvate kinase</fullName>
        <ecNumber evidence="3 12">2.7.1.40</ecNumber>
    </recommendedName>
</protein>
<dbReference type="RefSeq" id="WP_050725393.1">
    <property type="nucleotide sequence ID" value="NZ_CP012332.1"/>
</dbReference>
<dbReference type="NCBIfam" id="TIGR01064">
    <property type="entry name" value="pyruv_kin"/>
    <property type="match status" value="1"/>
</dbReference>
<dbReference type="Gene3D" id="3.40.1380.20">
    <property type="entry name" value="Pyruvate kinase, C-terminal domain"/>
    <property type="match status" value="1"/>
</dbReference>
<keyword evidence="10 13" id="KW-0324">Glycolysis</keyword>